<evidence type="ECO:0000313" key="1">
    <source>
        <dbReference type="EMBL" id="GAA4259089.1"/>
    </source>
</evidence>
<dbReference type="Proteomes" id="UP001500620">
    <property type="component" value="Unassembled WGS sequence"/>
</dbReference>
<proteinExistence type="predicted"/>
<name>A0ABP8DLL7_9ACTN</name>
<organism evidence="1 2">
    <name type="scientific">Dactylosporangium darangshiense</name>
    <dbReference type="NCBI Taxonomy" id="579108"/>
    <lineage>
        <taxon>Bacteria</taxon>
        <taxon>Bacillati</taxon>
        <taxon>Actinomycetota</taxon>
        <taxon>Actinomycetes</taxon>
        <taxon>Micromonosporales</taxon>
        <taxon>Micromonosporaceae</taxon>
        <taxon>Dactylosporangium</taxon>
    </lineage>
</organism>
<dbReference type="RefSeq" id="WP_345136036.1">
    <property type="nucleotide sequence ID" value="NZ_BAABAT010000034.1"/>
</dbReference>
<comment type="caution">
    <text evidence="1">The sequence shown here is derived from an EMBL/GenBank/DDBJ whole genome shotgun (WGS) entry which is preliminary data.</text>
</comment>
<keyword evidence="2" id="KW-1185">Reference proteome</keyword>
<sequence>MTTQTTVTSVSTGSAGGALPPLVGAATAVVVGVVVAVVPQTPAVAAHEVITQESARVILLSTWGEARGGTDAHVVTDARPPLLALLGIPGAANAELSEVEIGVPPGQTTYPAYFIATAQLKLADGSTVYIYARFTRASADQPWMMSELIQSKVAANVPSPKINGDGTLPPPPELIADPASLPKRYVDWGQRVVDSKALGSDDVLVLLTIDGSFLAGIPGFIGVNNGVFYNALTWKQGGGLTMQPVLLDDGTALVRFTASAGQTLYNSPAPASRPCITGNSQVSVEFGFPGEIHVMMPGAGADITAEDLVTQAAAGCPSSVKDAAMNMSNQQSRYLDTSGHWVGVRNHSLGTLNTTNTFTQATYLVAREQVVVLASVMALPGEKDVQGPLTTAEQYLQAVLASLDSAA</sequence>
<accession>A0ABP8DLL7</accession>
<evidence type="ECO:0000313" key="2">
    <source>
        <dbReference type="Proteomes" id="UP001500620"/>
    </source>
</evidence>
<reference evidence="2" key="1">
    <citation type="journal article" date="2019" name="Int. J. Syst. Evol. Microbiol.">
        <title>The Global Catalogue of Microorganisms (GCM) 10K type strain sequencing project: providing services to taxonomists for standard genome sequencing and annotation.</title>
        <authorList>
            <consortium name="The Broad Institute Genomics Platform"/>
            <consortium name="The Broad Institute Genome Sequencing Center for Infectious Disease"/>
            <person name="Wu L."/>
            <person name="Ma J."/>
        </authorList>
    </citation>
    <scope>NUCLEOTIDE SEQUENCE [LARGE SCALE GENOMIC DNA]</scope>
    <source>
        <strain evidence="2">JCM 17441</strain>
    </source>
</reference>
<gene>
    <name evidence="1" type="ORF">GCM10022255_082380</name>
</gene>
<protein>
    <submittedName>
        <fullName evidence="1">Uncharacterized protein</fullName>
    </submittedName>
</protein>
<dbReference type="EMBL" id="BAABAT010000034">
    <property type="protein sequence ID" value="GAA4259089.1"/>
    <property type="molecule type" value="Genomic_DNA"/>
</dbReference>